<comment type="caution">
    <text evidence="2">The sequence shown here is derived from an EMBL/GenBank/DDBJ whole genome shotgun (WGS) entry which is preliminary data.</text>
</comment>
<accession>X1KE46</accession>
<organism evidence="2">
    <name type="scientific">marine sediment metagenome</name>
    <dbReference type="NCBI Taxonomy" id="412755"/>
    <lineage>
        <taxon>unclassified sequences</taxon>
        <taxon>metagenomes</taxon>
        <taxon>ecological metagenomes</taxon>
    </lineage>
</organism>
<dbReference type="EMBL" id="BARV01000027">
    <property type="protein sequence ID" value="GAH91905.1"/>
    <property type="molecule type" value="Genomic_DNA"/>
</dbReference>
<evidence type="ECO:0000313" key="2">
    <source>
        <dbReference type="EMBL" id="GAH91905.1"/>
    </source>
</evidence>
<name>X1KE46_9ZZZZ</name>
<evidence type="ECO:0000256" key="1">
    <source>
        <dbReference type="SAM" id="MobiDB-lite"/>
    </source>
</evidence>
<sequence>MIPIKLESGQAKNVDRFISEADLKRLKSAWSDCVKRACVKLGYRTIKRIPDELVVHHQFINLPKNIEEKGRYGFNFRYDQRSPVEDLNKAVMGIDFKQEQIIMAFNQNHYDYYAIWSFDDYADQLIERMKFNGRNTTYGWLRRFKQNAPALGVEVKKEEDPFTPVPELSVNVRYTREYQEAYSKEKKKVEMVKRMFFGRLIDPDKAEYREEIDPWKVHGEEMSTGSKKRYLYQVAKGKSPPDRGG</sequence>
<dbReference type="AlphaFoldDB" id="X1KE46"/>
<gene>
    <name evidence="2" type="ORF">S06H3_00187</name>
</gene>
<protein>
    <submittedName>
        <fullName evidence="2">Uncharacterized protein</fullName>
    </submittedName>
</protein>
<proteinExistence type="predicted"/>
<feature type="region of interest" description="Disordered" evidence="1">
    <location>
        <begin position="220"/>
        <end position="245"/>
    </location>
</feature>
<reference evidence="2" key="1">
    <citation type="journal article" date="2014" name="Front. Microbiol.">
        <title>High frequency of phylogenetically diverse reductive dehalogenase-homologous genes in deep subseafloor sedimentary metagenomes.</title>
        <authorList>
            <person name="Kawai M."/>
            <person name="Futagami T."/>
            <person name="Toyoda A."/>
            <person name="Takaki Y."/>
            <person name="Nishi S."/>
            <person name="Hori S."/>
            <person name="Arai W."/>
            <person name="Tsubouchi T."/>
            <person name="Morono Y."/>
            <person name="Uchiyama I."/>
            <person name="Ito T."/>
            <person name="Fujiyama A."/>
            <person name="Inagaki F."/>
            <person name="Takami H."/>
        </authorList>
    </citation>
    <scope>NUCLEOTIDE SEQUENCE</scope>
    <source>
        <strain evidence="2">Expedition CK06-06</strain>
    </source>
</reference>